<evidence type="ECO:0000256" key="8">
    <source>
        <dbReference type="SAM" id="Phobius"/>
    </source>
</evidence>
<evidence type="ECO:0000256" key="5">
    <source>
        <dbReference type="ARBA" id="ARBA00022989"/>
    </source>
</evidence>
<dbReference type="SUPFAM" id="SSF161070">
    <property type="entry name" value="SNF-like"/>
    <property type="match status" value="1"/>
</dbReference>
<evidence type="ECO:0000313" key="9">
    <source>
        <dbReference type="EMBL" id="ESO01002.1"/>
    </source>
</evidence>
<sequence length="73" mass="8354">GLENFGTIIWQLALCFLLAWTLVFLVLIKRITSLDKVVYVTSIFLHLLLVLMLVRGVTLPKASIEIKLYRLLP</sequence>
<dbReference type="PANTHER" id="PTHR11616:SF321">
    <property type="entry name" value="SODIUM-DEPENDENT NUTRIENT AMINO ACID TRANSPORTER 1-RELATED"/>
    <property type="match status" value="1"/>
</dbReference>
<dbReference type="Pfam" id="PF00209">
    <property type="entry name" value="SNF"/>
    <property type="match status" value="1"/>
</dbReference>
<evidence type="ECO:0000256" key="1">
    <source>
        <dbReference type="ARBA" id="ARBA00004141"/>
    </source>
</evidence>
<evidence type="ECO:0000256" key="2">
    <source>
        <dbReference type="ARBA" id="ARBA00006459"/>
    </source>
</evidence>
<evidence type="ECO:0000313" key="10">
    <source>
        <dbReference type="EnsemblMetazoa" id="HelroP137289"/>
    </source>
</evidence>
<evidence type="ECO:0000256" key="6">
    <source>
        <dbReference type="ARBA" id="ARBA00023136"/>
    </source>
</evidence>
<dbReference type="KEGG" id="hro:HELRODRAFT_137289"/>
<dbReference type="EnsemblMetazoa" id="HelroT137289">
    <property type="protein sequence ID" value="HelroP137289"/>
    <property type="gene ID" value="HelroG137289"/>
</dbReference>
<dbReference type="OrthoDB" id="6581954at2759"/>
<dbReference type="InterPro" id="IPR000175">
    <property type="entry name" value="Na/ntran_symport"/>
</dbReference>
<feature type="transmembrane region" description="Helical" evidence="8">
    <location>
        <begin position="6"/>
        <end position="28"/>
    </location>
</feature>
<organism evidence="10 11">
    <name type="scientific">Helobdella robusta</name>
    <name type="common">Californian leech</name>
    <dbReference type="NCBI Taxonomy" id="6412"/>
    <lineage>
        <taxon>Eukaryota</taxon>
        <taxon>Metazoa</taxon>
        <taxon>Spiralia</taxon>
        <taxon>Lophotrochozoa</taxon>
        <taxon>Annelida</taxon>
        <taxon>Clitellata</taxon>
        <taxon>Hirudinea</taxon>
        <taxon>Rhynchobdellida</taxon>
        <taxon>Glossiphoniidae</taxon>
        <taxon>Helobdella</taxon>
    </lineage>
</organism>
<dbReference type="EMBL" id="AMQM01005124">
    <property type="status" value="NOT_ANNOTATED_CDS"/>
    <property type="molecule type" value="Genomic_DNA"/>
</dbReference>
<keyword evidence="11" id="KW-1185">Reference proteome</keyword>
<dbReference type="EMBL" id="KB096830">
    <property type="protein sequence ID" value="ESO01002.1"/>
    <property type="molecule type" value="Genomic_DNA"/>
</dbReference>
<keyword evidence="7" id="KW-0325">Glycoprotein</keyword>
<dbReference type="PROSITE" id="PS50267">
    <property type="entry name" value="NA_NEUROTRAN_SYMP_3"/>
    <property type="match status" value="1"/>
</dbReference>
<dbReference type="GO" id="GO:0016020">
    <property type="term" value="C:membrane"/>
    <property type="evidence" value="ECO:0007669"/>
    <property type="project" value="UniProtKB-SubCell"/>
</dbReference>
<keyword evidence="5 8" id="KW-1133">Transmembrane helix</keyword>
<dbReference type="InterPro" id="IPR037272">
    <property type="entry name" value="SNS_sf"/>
</dbReference>
<dbReference type="AlphaFoldDB" id="T1EIJ0"/>
<name>T1EIJ0_HELRO</name>
<keyword evidence="4 8" id="KW-0812">Transmembrane</keyword>
<dbReference type="OMA" id="FGHIRWE"/>
<keyword evidence="3" id="KW-0813">Transport</keyword>
<dbReference type="HOGENOM" id="CLU_2711969_0_0_1"/>
<dbReference type="CTD" id="20196390"/>
<dbReference type="Proteomes" id="UP000015101">
    <property type="component" value="Unassembled WGS sequence"/>
</dbReference>
<dbReference type="GeneID" id="20196390"/>
<comment type="similarity">
    <text evidence="2">Belongs to the sodium:neurotransmitter symporter (SNF) (TC 2.A.22) family.</text>
</comment>
<dbReference type="eggNOG" id="KOG3660">
    <property type="taxonomic scope" value="Eukaryota"/>
</dbReference>
<dbReference type="RefSeq" id="XP_009020714.1">
    <property type="nucleotide sequence ID" value="XM_009022466.1"/>
</dbReference>
<evidence type="ECO:0000256" key="3">
    <source>
        <dbReference type="ARBA" id="ARBA00022448"/>
    </source>
</evidence>
<keyword evidence="6 8" id="KW-0472">Membrane</keyword>
<feature type="transmembrane region" description="Helical" evidence="8">
    <location>
        <begin position="37"/>
        <end position="54"/>
    </location>
</feature>
<evidence type="ECO:0000256" key="7">
    <source>
        <dbReference type="ARBA" id="ARBA00023180"/>
    </source>
</evidence>
<comment type="subcellular location">
    <subcellularLocation>
        <location evidence="1">Membrane</location>
        <topology evidence="1">Multi-pass membrane protein</topology>
    </subcellularLocation>
</comment>
<evidence type="ECO:0000313" key="11">
    <source>
        <dbReference type="Proteomes" id="UP000015101"/>
    </source>
</evidence>
<dbReference type="InParanoid" id="T1EIJ0"/>
<reference evidence="11" key="1">
    <citation type="submission" date="2012-12" db="EMBL/GenBank/DDBJ databases">
        <authorList>
            <person name="Hellsten U."/>
            <person name="Grimwood J."/>
            <person name="Chapman J.A."/>
            <person name="Shapiro H."/>
            <person name="Aerts A."/>
            <person name="Otillar R.P."/>
            <person name="Terry A.Y."/>
            <person name="Boore J.L."/>
            <person name="Simakov O."/>
            <person name="Marletaz F."/>
            <person name="Cho S.-J."/>
            <person name="Edsinger-Gonzales E."/>
            <person name="Havlak P."/>
            <person name="Kuo D.-H."/>
            <person name="Larsson T."/>
            <person name="Lv J."/>
            <person name="Arendt D."/>
            <person name="Savage R."/>
            <person name="Osoegawa K."/>
            <person name="de Jong P."/>
            <person name="Lindberg D.R."/>
            <person name="Seaver E.C."/>
            <person name="Weisblat D.A."/>
            <person name="Putnam N.H."/>
            <person name="Grigoriev I.V."/>
            <person name="Rokhsar D.S."/>
        </authorList>
    </citation>
    <scope>NUCLEOTIDE SEQUENCE</scope>
</reference>
<proteinExistence type="inferred from homology"/>
<protein>
    <submittedName>
        <fullName evidence="9 10">Uncharacterized protein</fullName>
    </submittedName>
</protein>
<dbReference type="PANTHER" id="PTHR11616">
    <property type="entry name" value="SODIUM/CHLORIDE DEPENDENT TRANSPORTER"/>
    <property type="match status" value="1"/>
</dbReference>
<reference evidence="10" key="3">
    <citation type="submission" date="2015-06" db="UniProtKB">
        <authorList>
            <consortium name="EnsemblMetazoa"/>
        </authorList>
    </citation>
    <scope>IDENTIFICATION</scope>
</reference>
<accession>T1EIJ0</accession>
<evidence type="ECO:0000256" key="4">
    <source>
        <dbReference type="ARBA" id="ARBA00022692"/>
    </source>
</evidence>
<gene>
    <name evidence="10" type="primary">20196390</name>
    <name evidence="9" type="ORF">HELRODRAFT_137289</name>
</gene>
<reference evidence="9 11" key="2">
    <citation type="journal article" date="2013" name="Nature">
        <title>Insights into bilaterian evolution from three spiralian genomes.</title>
        <authorList>
            <person name="Simakov O."/>
            <person name="Marletaz F."/>
            <person name="Cho S.J."/>
            <person name="Edsinger-Gonzales E."/>
            <person name="Havlak P."/>
            <person name="Hellsten U."/>
            <person name="Kuo D.H."/>
            <person name="Larsson T."/>
            <person name="Lv J."/>
            <person name="Arendt D."/>
            <person name="Savage R."/>
            <person name="Osoegawa K."/>
            <person name="de Jong P."/>
            <person name="Grimwood J."/>
            <person name="Chapman J.A."/>
            <person name="Shapiro H."/>
            <person name="Aerts A."/>
            <person name="Otillar R.P."/>
            <person name="Terry A.Y."/>
            <person name="Boore J.L."/>
            <person name="Grigoriev I.V."/>
            <person name="Lindberg D.R."/>
            <person name="Seaver E.C."/>
            <person name="Weisblat D.A."/>
            <person name="Putnam N.H."/>
            <person name="Rokhsar D.S."/>
        </authorList>
    </citation>
    <scope>NUCLEOTIDE SEQUENCE</scope>
</reference>